<evidence type="ECO:0000256" key="1">
    <source>
        <dbReference type="SAM" id="MobiDB-lite"/>
    </source>
</evidence>
<keyword evidence="5" id="KW-1185">Reference proteome</keyword>
<dbReference type="EMBL" id="BJZU01000003">
    <property type="protein sequence ID" value="GEP02290.1"/>
    <property type="molecule type" value="Genomic_DNA"/>
</dbReference>
<accession>A0A512IX39</accession>
<evidence type="ECO:0000313" key="5">
    <source>
        <dbReference type="Proteomes" id="UP001156856"/>
    </source>
</evidence>
<evidence type="ECO:0000313" key="4">
    <source>
        <dbReference type="Proteomes" id="UP000321960"/>
    </source>
</evidence>
<comment type="caution">
    <text evidence="2">The sequence shown here is derived from an EMBL/GenBank/DDBJ whole genome shotgun (WGS) entry which is preliminary data.</text>
</comment>
<evidence type="ECO:0000313" key="2">
    <source>
        <dbReference type="EMBL" id="GEP02290.1"/>
    </source>
</evidence>
<name>A0A512IX39_9HYPH</name>
<dbReference type="EMBL" id="BSPK01000004">
    <property type="protein sequence ID" value="GLS62235.1"/>
    <property type="molecule type" value="Genomic_DNA"/>
</dbReference>
<protein>
    <submittedName>
        <fullName evidence="2">Uncharacterized protein</fullName>
    </submittedName>
</protein>
<evidence type="ECO:0000313" key="3">
    <source>
        <dbReference type="EMBL" id="GLS62235.1"/>
    </source>
</evidence>
<sequence length="115" mass="12909">MTKHIPEVHFLGQGRQAVAIDLETALNSDDLDLEAPEHSWTDVVQARALLTAALFCESDCCKNEYKKFEAVAYRSILMSRYEQIAKGLFEESEYRPSEPGLQRLASLPEGGSMPF</sequence>
<dbReference type="RefSeq" id="WP_147023963.1">
    <property type="nucleotide sequence ID" value="NZ_BJZU01000003.1"/>
</dbReference>
<dbReference type="Proteomes" id="UP001156856">
    <property type="component" value="Unassembled WGS sequence"/>
</dbReference>
<reference evidence="3" key="4">
    <citation type="submission" date="2023-01" db="EMBL/GenBank/DDBJ databases">
        <title>Draft genome sequence of Methylobacterium oxalidis strain NBRC 107715.</title>
        <authorList>
            <person name="Sun Q."/>
            <person name="Mori K."/>
        </authorList>
    </citation>
    <scope>NUCLEOTIDE SEQUENCE</scope>
    <source>
        <strain evidence="3">NBRC 107715</strain>
    </source>
</reference>
<dbReference type="AlphaFoldDB" id="A0A512IX39"/>
<dbReference type="Proteomes" id="UP000321960">
    <property type="component" value="Unassembled WGS sequence"/>
</dbReference>
<gene>
    <name evidence="3" type="ORF">GCM10007888_06160</name>
    <name evidence="2" type="ORF">MOX02_03280</name>
</gene>
<reference evidence="2 4" key="3">
    <citation type="submission" date="2019-07" db="EMBL/GenBank/DDBJ databases">
        <title>Whole genome shotgun sequence of Methylobacterium oxalidis NBRC 107715.</title>
        <authorList>
            <person name="Hosoyama A."/>
            <person name="Uohara A."/>
            <person name="Ohji S."/>
            <person name="Ichikawa N."/>
        </authorList>
    </citation>
    <scope>NUCLEOTIDE SEQUENCE [LARGE SCALE GENOMIC DNA]</scope>
    <source>
        <strain evidence="2 4">NBRC 107715</strain>
    </source>
</reference>
<reference evidence="3" key="1">
    <citation type="journal article" date="2014" name="Int. J. Syst. Evol. Microbiol.">
        <title>Complete genome of a new Firmicutes species belonging to the dominant human colonic microbiota ('Ruminococcus bicirculans') reveals two chromosomes and a selective capacity to utilize plant glucans.</title>
        <authorList>
            <consortium name="NISC Comparative Sequencing Program"/>
            <person name="Wegmann U."/>
            <person name="Louis P."/>
            <person name="Goesmann A."/>
            <person name="Henrissat B."/>
            <person name="Duncan S.H."/>
            <person name="Flint H.J."/>
        </authorList>
    </citation>
    <scope>NUCLEOTIDE SEQUENCE</scope>
    <source>
        <strain evidence="3">NBRC 107715</strain>
    </source>
</reference>
<organism evidence="2 4">
    <name type="scientific">Methylobacterium oxalidis</name>
    <dbReference type="NCBI Taxonomy" id="944322"/>
    <lineage>
        <taxon>Bacteria</taxon>
        <taxon>Pseudomonadati</taxon>
        <taxon>Pseudomonadota</taxon>
        <taxon>Alphaproteobacteria</taxon>
        <taxon>Hyphomicrobiales</taxon>
        <taxon>Methylobacteriaceae</taxon>
        <taxon>Methylobacterium</taxon>
    </lineage>
</organism>
<reference evidence="5" key="2">
    <citation type="journal article" date="2019" name="Int. J. Syst. Evol. Microbiol.">
        <title>The Global Catalogue of Microorganisms (GCM) 10K type strain sequencing project: providing services to taxonomists for standard genome sequencing and annotation.</title>
        <authorList>
            <consortium name="The Broad Institute Genomics Platform"/>
            <consortium name="The Broad Institute Genome Sequencing Center for Infectious Disease"/>
            <person name="Wu L."/>
            <person name="Ma J."/>
        </authorList>
    </citation>
    <scope>NUCLEOTIDE SEQUENCE [LARGE SCALE GENOMIC DNA]</scope>
    <source>
        <strain evidence="5">NBRC 107715</strain>
    </source>
</reference>
<feature type="region of interest" description="Disordered" evidence="1">
    <location>
        <begin position="93"/>
        <end position="115"/>
    </location>
</feature>
<proteinExistence type="predicted"/>